<reference evidence="1 2" key="1">
    <citation type="submission" date="2020-10" db="EMBL/GenBank/DDBJ databases">
        <authorList>
            <person name="Sedaghatjoo S."/>
        </authorList>
    </citation>
    <scope>NUCLEOTIDE SEQUENCE [LARGE SCALE GENOMIC DNA]</scope>
    <source>
        <strain evidence="1 2">LLFL</strain>
    </source>
</reference>
<dbReference type="AlphaFoldDB" id="A0A9N8M853"/>
<name>A0A9N8M853_9BASI</name>
<protein>
    <submittedName>
        <fullName evidence="1">Uncharacterized protein</fullName>
    </submittedName>
</protein>
<comment type="caution">
    <text evidence="1">The sequence shown here is derived from an EMBL/GenBank/DDBJ whole genome shotgun (WGS) entry which is preliminary data.</text>
</comment>
<proteinExistence type="predicted"/>
<evidence type="ECO:0000313" key="1">
    <source>
        <dbReference type="EMBL" id="CAD6964268.1"/>
    </source>
</evidence>
<evidence type="ECO:0000313" key="2">
    <source>
        <dbReference type="Proteomes" id="UP000836404"/>
    </source>
</evidence>
<dbReference type="EMBL" id="CAJHJF010007679">
    <property type="protein sequence ID" value="CAD6964268.1"/>
    <property type="molecule type" value="Genomic_DNA"/>
</dbReference>
<accession>A0A9N8M853</accession>
<keyword evidence="2" id="KW-1185">Reference proteome</keyword>
<organism evidence="1 2">
    <name type="scientific">Tilletia laevis</name>
    <dbReference type="NCBI Taxonomy" id="157183"/>
    <lineage>
        <taxon>Eukaryota</taxon>
        <taxon>Fungi</taxon>
        <taxon>Dikarya</taxon>
        <taxon>Basidiomycota</taxon>
        <taxon>Ustilaginomycotina</taxon>
        <taxon>Exobasidiomycetes</taxon>
        <taxon>Tilletiales</taxon>
        <taxon>Tilletiaceae</taxon>
        <taxon>Tilletia</taxon>
    </lineage>
</organism>
<gene>
    <name evidence="1" type="ORF">JKILLFL_G238</name>
</gene>
<sequence>MCVLPSDIASSRRIHSLTLAFAMPPSAKISWHGPTTQAAFDLALERILATDTELILLLAGSNRERFGIHFKKHLIEKKESVDLTEVLGALSISLKIQNRFRIVVFGPHPAACCKRSSSDDMAFEALHQLTASLRAVHFVITGEHAAARHIFDSAAWQIVASTWDEGSFRELLREEPWDL</sequence>
<dbReference type="Proteomes" id="UP000836404">
    <property type="component" value="Unassembled WGS sequence"/>
</dbReference>